<comment type="caution">
    <text evidence="2">The sequence shown here is derived from an EMBL/GenBank/DDBJ whole genome shotgun (WGS) entry which is preliminary data.</text>
</comment>
<feature type="region of interest" description="Disordered" evidence="1">
    <location>
        <begin position="265"/>
        <end position="344"/>
    </location>
</feature>
<dbReference type="EMBL" id="JAEUBE010000158">
    <property type="protein sequence ID" value="KAH3668072.1"/>
    <property type="molecule type" value="Genomic_DNA"/>
</dbReference>
<protein>
    <submittedName>
        <fullName evidence="2">Uncharacterized protein</fullName>
    </submittedName>
</protein>
<feature type="compositionally biased region" description="Low complexity" evidence="1">
    <location>
        <begin position="96"/>
        <end position="107"/>
    </location>
</feature>
<proteinExistence type="predicted"/>
<evidence type="ECO:0000256" key="1">
    <source>
        <dbReference type="SAM" id="MobiDB-lite"/>
    </source>
</evidence>
<name>A0A9P8P9V5_9ASCO</name>
<accession>A0A9P8P9V5</accession>
<reference evidence="2" key="2">
    <citation type="submission" date="2021-01" db="EMBL/GenBank/DDBJ databases">
        <authorList>
            <person name="Schikora-Tamarit M.A."/>
        </authorList>
    </citation>
    <scope>NUCLEOTIDE SEQUENCE</scope>
    <source>
        <strain evidence="2">CBS6075</strain>
    </source>
</reference>
<feature type="region of interest" description="Disordered" evidence="1">
    <location>
        <begin position="92"/>
        <end position="159"/>
    </location>
</feature>
<feature type="compositionally biased region" description="Low complexity" evidence="1">
    <location>
        <begin position="334"/>
        <end position="344"/>
    </location>
</feature>
<reference evidence="2" key="1">
    <citation type="journal article" date="2021" name="Open Biol.">
        <title>Shared evolutionary footprints suggest mitochondrial oxidative damage underlies multiple complex I losses in fungi.</title>
        <authorList>
            <person name="Schikora-Tamarit M.A."/>
            <person name="Marcet-Houben M."/>
            <person name="Nosek J."/>
            <person name="Gabaldon T."/>
        </authorList>
    </citation>
    <scope>NUCLEOTIDE SEQUENCE</scope>
    <source>
        <strain evidence="2">CBS6075</strain>
    </source>
</reference>
<sequence length="344" mass="38020">MSDGNLITKMLADAAAEAEKEKYQSSPVEEPQSADDSASAEPELPRASPKQHVYSPQFLLSLKESPLCLEISHLNLPENKQDFFLLNLPKRSAFINNNPTPNNKFNNQRGKRDRRKDPKDQKDSKEQRDHHKDKDSRKAARDHRQQQEETPEWVLKSDVGTGNSIQDFERWRLKMRIETFKRNGEPVPAEDLQQYEYLTAQQQDTPQKPPVAQAAVQAAVQPALSEEAMAMAGSSGSSRFSSFFGPGQVAQTKDDTKLLSLLQRPTQPTQPAQPAQPAQQAQPGPVPVAFPPGLAPFGPLTGTAGPPIPSRDDMFFNSLLSKAPAPGPAPFLPPGLFLPFSEKK</sequence>
<dbReference type="GeneID" id="70233793"/>
<dbReference type="AlphaFoldDB" id="A0A9P8P9V5"/>
<feature type="compositionally biased region" description="Low complexity" evidence="1">
    <location>
        <begin position="265"/>
        <end position="283"/>
    </location>
</feature>
<feature type="compositionally biased region" description="Pro residues" evidence="1">
    <location>
        <begin position="284"/>
        <end position="294"/>
    </location>
</feature>
<dbReference type="Proteomes" id="UP000769157">
    <property type="component" value="Unassembled WGS sequence"/>
</dbReference>
<evidence type="ECO:0000313" key="3">
    <source>
        <dbReference type="Proteomes" id="UP000769157"/>
    </source>
</evidence>
<feature type="region of interest" description="Disordered" evidence="1">
    <location>
        <begin position="1"/>
        <end position="51"/>
    </location>
</feature>
<dbReference type="OrthoDB" id="3998286at2759"/>
<evidence type="ECO:0000313" key="2">
    <source>
        <dbReference type="EMBL" id="KAH3668072.1"/>
    </source>
</evidence>
<organism evidence="2 3">
    <name type="scientific">Ogataea philodendri</name>
    <dbReference type="NCBI Taxonomy" id="1378263"/>
    <lineage>
        <taxon>Eukaryota</taxon>
        <taxon>Fungi</taxon>
        <taxon>Dikarya</taxon>
        <taxon>Ascomycota</taxon>
        <taxon>Saccharomycotina</taxon>
        <taxon>Pichiomycetes</taxon>
        <taxon>Pichiales</taxon>
        <taxon>Pichiaceae</taxon>
        <taxon>Ogataea</taxon>
    </lineage>
</organism>
<feature type="compositionally biased region" description="Basic and acidic residues" evidence="1">
    <location>
        <begin position="115"/>
        <end position="147"/>
    </location>
</feature>
<dbReference type="RefSeq" id="XP_046062486.1">
    <property type="nucleotide sequence ID" value="XM_046202629.1"/>
</dbReference>
<keyword evidence="3" id="KW-1185">Reference proteome</keyword>
<gene>
    <name evidence="2" type="ORF">OGAPHI_001826</name>
</gene>